<proteinExistence type="predicted"/>
<evidence type="ECO:0000313" key="2">
    <source>
        <dbReference type="Proteomes" id="UP000261082"/>
    </source>
</evidence>
<dbReference type="RefSeq" id="WP_117159011.1">
    <property type="nucleotide sequence ID" value="NZ_QVID01000001.1"/>
</dbReference>
<dbReference type="NCBIfam" id="NF047658">
    <property type="entry name" value="HYC_CC_PP"/>
    <property type="match status" value="1"/>
</dbReference>
<gene>
    <name evidence="1" type="ORF">DZ858_07855</name>
</gene>
<comment type="caution">
    <text evidence="1">The sequence shown here is derived from an EMBL/GenBank/DDBJ whole genome shotgun (WGS) entry which is preliminary data.</text>
</comment>
<dbReference type="AlphaFoldDB" id="A0A3E1QCS4"/>
<dbReference type="InterPro" id="IPR058512">
    <property type="entry name" value="DUF8199"/>
</dbReference>
<dbReference type="EMBL" id="QVID01000001">
    <property type="protein sequence ID" value="RFN59951.1"/>
    <property type="molecule type" value="Genomic_DNA"/>
</dbReference>
<protein>
    <recommendedName>
        <fullName evidence="3">Secreted protein</fullName>
    </recommendedName>
</protein>
<organism evidence="1 2">
    <name type="scientific">Marixanthomonas ophiurae</name>
    <dbReference type="NCBI Taxonomy" id="387659"/>
    <lineage>
        <taxon>Bacteria</taxon>
        <taxon>Pseudomonadati</taxon>
        <taxon>Bacteroidota</taxon>
        <taxon>Flavobacteriia</taxon>
        <taxon>Flavobacteriales</taxon>
        <taxon>Flavobacteriaceae</taxon>
        <taxon>Marixanthomonas</taxon>
    </lineage>
</organism>
<name>A0A3E1QCS4_9FLAO</name>
<evidence type="ECO:0008006" key="3">
    <source>
        <dbReference type="Google" id="ProtNLM"/>
    </source>
</evidence>
<dbReference type="Proteomes" id="UP000261082">
    <property type="component" value="Unassembled WGS sequence"/>
</dbReference>
<dbReference type="InterPro" id="IPR058060">
    <property type="entry name" value="HYC_CC_PP"/>
</dbReference>
<sequence>MKQVFHKFGAVSMAFLVLFTTMSFTVNMHYCGELLVDYSFTSHVKTCGMESQTSPINCDSTITKDSCCKDKQLIVEGEDNLKLSFENLSLEQQTFIATFVYSYIDLFETVEESNDSLNYYSPPVLTKDISVLHQTFLI</sequence>
<accession>A0A3E1QCS4</accession>
<evidence type="ECO:0000313" key="1">
    <source>
        <dbReference type="EMBL" id="RFN59951.1"/>
    </source>
</evidence>
<dbReference type="OrthoDB" id="1493875at2"/>
<keyword evidence="2" id="KW-1185">Reference proteome</keyword>
<dbReference type="Pfam" id="PF26622">
    <property type="entry name" value="DUF8199"/>
    <property type="match status" value="1"/>
</dbReference>
<reference evidence="1 2" key="1">
    <citation type="journal article" date="2007" name="Int. J. Syst. Evol. Microbiol.">
        <title>Marixanthomonas ophiurae gen. nov., sp. nov., a marine bacterium of the family Flavobacteriaceae isolated from a deep-sea brittle star.</title>
        <authorList>
            <person name="Romanenko L.A."/>
            <person name="Uchino M."/>
            <person name="Frolova G.M."/>
            <person name="Mikhailov V.V."/>
        </authorList>
    </citation>
    <scope>NUCLEOTIDE SEQUENCE [LARGE SCALE GENOMIC DNA]</scope>
    <source>
        <strain evidence="1 2">KMM 3046</strain>
    </source>
</reference>